<evidence type="ECO:0000313" key="2">
    <source>
        <dbReference type="EMBL" id="GFJ91162.1"/>
    </source>
</evidence>
<dbReference type="Proteomes" id="UP000482960">
    <property type="component" value="Unassembled WGS sequence"/>
</dbReference>
<feature type="domain" description="VapC45 PIN like" evidence="1">
    <location>
        <begin position="10"/>
        <end position="57"/>
    </location>
</feature>
<keyword evidence="3" id="KW-1185">Reference proteome</keyword>
<sequence length="107" mass="11711">MDERYGVTASQSVSDEDWIAEAASRGEVLLCKDLAIARNQLEAEAVFRADARVFALANANITGIAAAECFLAHEVTIWSMARRVPGPYVVSVSTGRLRRCRLNLGRD</sequence>
<dbReference type="EMBL" id="BLPG01000001">
    <property type="protein sequence ID" value="GFJ91162.1"/>
    <property type="molecule type" value="Genomic_DNA"/>
</dbReference>
<reference evidence="2 3" key="2">
    <citation type="submission" date="2020-03" db="EMBL/GenBank/DDBJ databases">
        <authorList>
            <person name="Ichikawa N."/>
            <person name="Kimura A."/>
            <person name="Kitahashi Y."/>
            <person name="Uohara A."/>
        </authorList>
    </citation>
    <scope>NUCLEOTIDE SEQUENCE [LARGE SCALE GENOMIC DNA]</scope>
    <source>
        <strain evidence="2 3">NBRC 108638</strain>
    </source>
</reference>
<dbReference type="InterPro" id="IPR041375">
    <property type="entry name" value="VapC45_PIN-like"/>
</dbReference>
<dbReference type="Pfam" id="PF18478">
    <property type="entry name" value="PIN_10"/>
    <property type="match status" value="1"/>
</dbReference>
<dbReference type="AlphaFoldDB" id="A0A6V8L1K4"/>
<evidence type="ECO:0000313" key="3">
    <source>
        <dbReference type="Proteomes" id="UP000482960"/>
    </source>
</evidence>
<protein>
    <recommendedName>
        <fullName evidence="1">VapC45 PIN like domain-containing protein</fullName>
    </recommendedName>
</protein>
<reference evidence="2 3" key="1">
    <citation type="submission" date="2020-03" db="EMBL/GenBank/DDBJ databases">
        <title>Whole genome shotgun sequence of Phytohabitans rumicis NBRC 108638.</title>
        <authorList>
            <person name="Komaki H."/>
            <person name="Tamura T."/>
        </authorList>
    </citation>
    <scope>NUCLEOTIDE SEQUENCE [LARGE SCALE GENOMIC DNA]</scope>
    <source>
        <strain evidence="2 3">NBRC 108638</strain>
    </source>
</reference>
<gene>
    <name evidence="2" type="ORF">Prum_048040</name>
</gene>
<comment type="caution">
    <text evidence="2">The sequence shown here is derived from an EMBL/GenBank/DDBJ whole genome shotgun (WGS) entry which is preliminary data.</text>
</comment>
<accession>A0A6V8L1K4</accession>
<proteinExistence type="predicted"/>
<evidence type="ECO:0000259" key="1">
    <source>
        <dbReference type="Pfam" id="PF18478"/>
    </source>
</evidence>
<organism evidence="2 3">
    <name type="scientific">Phytohabitans rumicis</name>
    <dbReference type="NCBI Taxonomy" id="1076125"/>
    <lineage>
        <taxon>Bacteria</taxon>
        <taxon>Bacillati</taxon>
        <taxon>Actinomycetota</taxon>
        <taxon>Actinomycetes</taxon>
        <taxon>Micromonosporales</taxon>
        <taxon>Micromonosporaceae</taxon>
    </lineage>
</organism>
<name>A0A6V8L1K4_9ACTN</name>